<evidence type="ECO:0000256" key="2">
    <source>
        <dbReference type="ARBA" id="ARBA00022679"/>
    </source>
</evidence>
<dbReference type="Pfam" id="PF04072">
    <property type="entry name" value="LCM"/>
    <property type="match status" value="1"/>
</dbReference>
<dbReference type="PANTHER" id="PTHR43619:SF2">
    <property type="entry name" value="S-ADENOSYL-L-METHIONINE-DEPENDENT METHYLTRANSFERASES SUPERFAMILY PROTEIN"/>
    <property type="match status" value="1"/>
</dbReference>
<dbReference type="EC" id="2.1.1.-" evidence="3"/>
<gene>
    <name evidence="3" type="primary">tcmP</name>
    <name evidence="3" type="ORF">MPLDJ20_60691</name>
</gene>
<evidence type="ECO:0000313" key="3">
    <source>
        <dbReference type="EMBL" id="CDX44688.1"/>
    </source>
</evidence>
<protein>
    <submittedName>
        <fullName evidence="3">Tetracenomycin polyketide synthesis O-methyltransferase TcmP</fullName>
        <ecNumber evidence="3">2.1.1.-</ecNumber>
    </submittedName>
</protein>
<name>A0A090FSJ2_MESPL</name>
<accession>A0A090FSJ2</accession>
<proteinExistence type="predicted"/>
<sequence>MAGEKVDLTGAKETLLMTLYGKALESRLPNSLLQDRLADEAVRKIDYDFARLKVDGNLGIGLAIRAKTLDAHVEDFLARNPDAIVLHLGCGLDTRIFRVDPPLGVDWFDVDYPDVVELRRRLYPSRDRYYHLIASSVTEPGWLAEVPRNRPAMVVAEGLTPYLAADEGPRLFARLVAHLAGGELMFDAYSRFGLKLMRLNPAIKATGSEVHWAIEDPRELERAVPKLRLIGEIPSYKPEQGARLGWSARLFIGLWKLIPAMRKVGRLLRYRF</sequence>
<dbReference type="GeneID" id="31893189"/>
<dbReference type="AlphaFoldDB" id="A0A090FSJ2"/>
<dbReference type="InterPro" id="IPR016874">
    <property type="entry name" value="TcmP-like"/>
</dbReference>
<reference evidence="3 4" key="1">
    <citation type="submission" date="2014-08" db="EMBL/GenBank/DDBJ databases">
        <authorList>
            <person name="Moulin Lionel"/>
        </authorList>
    </citation>
    <scope>NUCLEOTIDE SEQUENCE [LARGE SCALE GENOMIC DNA]</scope>
</reference>
<dbReference type="GO" id="GO:0008168">
    <property type="term" value="F:methyltransferase activity"/>
    <property type="evidence" value="ECO:0007669"/>
    <property type="project" value="UniProtKB-KW"/>
</dbReference>
<organism evidence="3 4">
    <name type="scientific">Mesorhizobium plurifarium</name>
    <dbReference type="NCBI Taxonomy" id="69974"/>
    <lineage>
        <taxon>Bacteria</taxon>
        <taxon>Pseudomonadati</taxon>
        <taxon>Pseudomonadota</taxon>
        <taxon>Alphaproteobacteria</taxon>
        <taxon>Hyphomicrobiales</taxon>
        <taxon>Phyllobacteriaceae</taxon>
        <taxon>Mesorhizobium</taxon>
    </lineage>
</organism>
<keyword evidence="1 3" id="KW-0489">Methyltransferase</keyword>
<dbReference type="PANTHER" id="PTHR43619">
    <property type="entry name" value="S-ADENOSYL-L-METHIONINE-DEPENDENT METHYLTRANSFERASE YKTD-RELATED"/>
    <property type="match status" value="1"/>
</dbReference>
<dbReference type="Gene3D" id="3.40.50.150">
    <property type="entry name" value="Vaccinia Virus protein VP39"/>
    <property type="match status" value="1"/>
</dbReference>
<dbReference type="InterPro" id="IPR029063">
    <property type="entry name" value="SAM-dependent_MTases_sf"/>
</dbReference>
<evidence type="ECO:0000313" key="4">
    <source>
        <dbReference type="Proteomes" id="UP000046373"/>
    </source>
</evidence>
<dbReference type="Proteomes" id="UP000046373">
    <property type="component" value="Unassembled WGS sequence"/>
</dbReference>
<dbReference type="SUPFAM" id="SSF53335">
    <property type="entry name" value="S-adenosyl-L-methionine-dependent methyltransferases"/>
    <property type="match status" value="1"/>
</dbReference>
<dbReference type="PIRSF" id="PIRSF028177">
    <property type="entry name" value="Polyketide_synth_Omtfrase_TcmP"/>
    <property type="match status" value="1"/>
</dbReference>
<dbReference type="EMBL" id="CCNB01000043">
    <property type="protein sequence ID" value="CDX44688.1"/>
    <property type="molecule type" value="Genomic_DNA"/>
</dbReference>
<dbReference type="InterPro" id="IPR007213">
    <property type="entry name" value="Ppm1/Ppm2/Tcmp"/>
</dbReference>
<keyword evidence="2 3" id="KW-0808">Transferase</keyword>
<evidence type="ECO:0000256" key="1">
    <source>
        <dbReference type="ARBA" id="ARBA00022603"/>
    </source>
</evidence>
<dbReference type="GO" id="GO:0032259">
    <property type="term" value="P:methylation"/>
    <property type="evidence" value="ECO:0007669"/>
    <property type="project" value="UniProtKB-KW"/>
</dbReference>